<reference evidence="2" key="1">
    <citation type="journal article" date="2021" name="PeerJ">
        <title>Extensive microbial diversity within the chicken gut microbiome revealed by metagenomics and culture.</title>
        <authorList>
            <person name="Gilroy R."/>
            <person name="Ravi A."/>
            <person name="Getino M."/>
            <person name="Pursley I."/>
            <person name="Horton D.L."/>
            <person name="Alikhan N.F."/>
            <person name="Baker D."/>
            <person name="Gharbi K."/>
            <person name="Hall N."/>
            <person name="Watson M."/>
            <person name="Adriaenssens E.M."/>
            <person name="Foster-Nyarko E."/>
            <person name="Jarju S."/>
            <person name="Secka A."/>
            <person name="Antonio M."/>
            <person name="Oren A."/>
            <person name="Chaudhuri R.R."/>
            <person name="La Ragione R."/>
            <person name="Hildebrand F."/>
            <person name="Pallen M.J."/>
        </authorList>
    </citation>
    <scope>NUCLEOTIDE SEQUENCE</scope>
    <source>
        <strain evidence="2">ChiW4-1371</strain>
    </source>
</reference>
<keyword evidence="1" id="KW-0732">Signal</keyword>
<reference evidence="2" key="2">
    <citation type="submission" date="2021-04" db="EMBL/GenBank/DDBJ databases">
        <authorList>
            <person name="Gilroy R."/>
        </authorList>
    </citation>
    <scope>NUCLEOTIDE SEQUENCE</scope>
    <source>
        <strain evidence="2">ChiW4-1371</strain>
    </source>
</reference>
<accession>A0A9D2K9K6</accession>
<name>A0A9D2K9K6_9BACT</name>
<dbReference type="Proteomes" id="UP000824176">
    <property type="component" value="Unassembled WGS sequence"/>
</dbReference>
<evidence type="ECO:0000256" key="1">
    <source>
        <dbReference type="SAM" id="SignalP"/>
    </source>
</evidence>
<dbReference type="EMBL" id="DXAQ01000006">
    <property type="protein sequence ID" value="HIZ88384.1"/>
    <property type="molecule type" value="Genomic_DNA"/>
</dbReference>
<evidence type="ECO:0000313" key="3">
    <source>
        <dbReference type="Proteomes" id="UP000824176"/>
    </source>
</evidence>
<evidence type="ECO:0008006" key="4">
    <source>
        <dbReference type="Google" id="ProtNLM"/>
    </source>
</evidence>
<protein>
    <recommendedName>
        <fullName evidence="4">Outer membrane protein beta-barrel domain-containing protein</fullName>
    </recommendedName>
</protein>
<sequence>MKKVFFVLSLILFPIFSYASSMSFGGGVVLTSSKSGGYGEFGVSIYNNSSFEMRNLISIDGYGKNIFNGENSVGYLGITEKITFGLSTDYIKNNVFVIPYGFVAGGFAFAGTAGSPLFEAPYSYEVYAGLGADIFSINNLSIFIEAGGGFESLTSAFPNSNSVGNGFARINVGFRGFLDK</sequence>
<comment type="caution">
    <text evidence="2">The sequence shown here is derived from an EMBL/GenBank/DDBJ whole genome shotgun (WGS) entry which is preliminary data.</text>
</comment>
<proteinExistence type="predicted"/>
<evidence type="ECO:0000313" key="2">
    <source>
        <dbReference type="EMBL" id="HIZ88384.1"/>
    </source>
</evidence>
<feature type="signal peptide" evidence="1">
    <location>
        <begin position="1"/>
        <end position="19"/>
    </location>
</feature>
<dbReference type="AlphaFoldDB" id="A0A9D2K9K6"/>
<feature type="chain" id="PRO_5039240091" description="Outer membrane protein beta-barrel domain-containing protein" evidence="1">
    <location>
        <begin position="20"/>
        <end position="180"/>
    </location>
</feature>
<organism evidence="2 3">
    <name type="scientific">Candidatus Mucispirillum faecigallinarum</name>
    <dbReference type="NCBI Taxonomy" id="2838699"/>
    <lineage>
        <taxon>Bacteria</taxon>
        <taxon>Pseudomonadati</taxon>
        <taxon>Deferribacterota</taxon>
        <taxon>Deferribacteres</taxon>
        <taxon>Deferribacterales</taxon>
        <taxon>Mucispirillaceae</taxon>
        <taxon>Mucispirillum</taxon>
    </lineage>
</organism>
<gene>
    <name evidence="2" type="ORF">H9804_00425</name>
</gene>